<protein>
    <submittedName>
        <fullName evidence="1">Uncharacterized protein</fullName>
    </submittedName>
</protein>
<name>A0A4Y2RMC8_ARAVE</name>
<gene>
    <name evidence="1" type="ORF">AVEN_178868_1</name>
</gene>
<evidence type="ECO:0000313" key="1">
    <source>
        <dbReference type="EMBL" id="GBN76409.1"/>
    </source>
</evidence>
<comment type="caution">
    <text evidence="1">The sequence shown here is derived from an EMBL/GenBank/DDBJ whole genome shotgun (WGS) entry which is preliminary data.</text>
</comment>
<dbReference type="Proteomes" id="UP000499080">
    <property type="component" value="Unassembled WGS sequence"/>
</dbReference>
<accession>A0A4Y2RMC8</accession>
<sequence>MIISNWKAIPSSLTKQSTIIQTNTQANLTYSALCGVSPQKSQKKNPDTAKMYTWNHDKCPWSVRNDVIHKDLKIELIEDHVKNLLENLSVNFKTTKPLLINGQVEYAQ</sequence>
<dbReference type="EMBL" id="BGPR01017525">
    <property type="protein sequence ID" value="GBN76409.1"/>
    <property type="molecule type" value="Genomic_DNA"/>
</dbReference>
<dbReference type="AlphaFoldDB" id="A0A4Y2RMC8"/>
<organism evidence="1 2">
    <name type="scientific">Araneus ventricosus</name>
    <name type="common">Orbweaver spider</name>
    <name type="synonym">Epeira ventricosa</name>
    <dbReference type="NCBI Taxonomy" id="182803"/>
    <lineage>
        <taxon>Eukaryota</taxon>
        <taxon>Metazoa</taxon>
        <taxon>Ecdysozoa</taxon>
        <taxon>Arthropoda</taxon>
        <taxon>Chelicerata</taxon>
        <taxon>Arachnida</taxon>
        <taxon>Araneae</taxon>
        <taxon>Araneomorphae</taxon>
        <taxon>Entelegynae</taxon>
        <taxon>Araneoidea</taxon>
        <taxon>Araneidae</taxon>
        <taxon>Araneus</taxon>
    </lineage>
</organism>
<evidence type="ECO:0000313" key="2">
    <source>
        <dbReference type="Proteomes" id="UP000499080"/>
    </source>
</evidence>
<proteinExistence type="predicted"/>
<reference evidence="1 2" key="1">
    <citation type="journal article" date="2019" name="Sci. Rep.">
        <title>Orb-weaving spider Araneus ventricosus genome elucidates the spidroin gene catalogue.</title>
        <authorList>
            <person name="Kono N."/>
            <person name="Nakamura H."/>
            <person name="Ohtoshi R."/>
            <person name="Moran D.A.P."/>
            <person name="Shinohara A."/>
            <person name="Yoshida Y."/>
            <person name="Fujiwara M."/>
            <person name="Mori M."/>
            <person name="Tomita M."/>
            <person name="Arakawa K."/>
        </authorList>
    </citation>
    <scope>NUCLEOTIDE SEQUENCE [LARGE SCALE GENOMIC DNA]</scope>
</reference>
<keyword evidence="2" id="KW-1185">Reference proteome</keyword>